<feature type="region of interest" description="Disordered" evidence="1">
    <location>
        <begin position="100"/>
        <end position="121"/>
    </location>
</feature>
<name>A0ABR3ENZ1_9AGAR</name>
<protein>
    <recommendedName>
        <fullName evidence="4">Transcriptional regulator</fullName>
    </recommendedName>
</protein>
<dbReference type="Proteomes" id="UP001465976">
    <property type="component" value="Unassembled WGS sequence"/>
</dbReference>
<dbReference type="EMBL" id="JBAHYK010002681">
    <property type="protein sequence ID" value="KAL0564598.1"/>
    <property type="molecule type" value="Genomic_DNA"/>
</dbReference>
<evidence type="ECO:0000256" key="1">
    <source>
        <dbReference type="SAM" id="MobiDB-lite"/>
    </source>
</evidence>
<proteinExistence type="predicted"/>
<evidence type="ECO:0008006" key="4">
    <source>
        <dbReference type="Google" id="ProtNLM"/>
    </source>
</evidence>
<reference evidence="2 3" key="1">
    <citation type="submission" date="2024-02" db="EMBL/GenBank/DDBJ databases">
        <title>A draft genome for the cacao thread blight pathogen Marasmius crinis-equi.</title>
        <authorList>
            <person name="Cohen S.P."/>
            <person name="Baruah I.K."/>
            <person name="Amoako-Attah I."/>
            <person name="Bukari Y."/>
            <person name="Meinhardt L.W."/>
            <person name="Bailey B.A."/>
        </authorList>
    </citation>
    <scope>NUCLEOTIDE SEQUENCE [LARGE SCALE GENOMIC DNA]</scope>
    <source>
        <strain evidence="2 3">GH-76</strain>
    </source>
</reference>
<evidence type="ECO:0000313" key="2">
    <source>
        <dbReference type="EMBL" id="KAL0564598.1"/>
    </source>
</evidence>
<evidence type="ECO:0000313" key="3">
    <source>
        <dbReference type="Proteomes" id="UP001465976"/>
    </source>
</evidence>
<organism evidence="2 3">
    <name type="scientific">Marasmius crinis-equi</name>
    <dbReference type="NCBI Taxonomy" id="585013"/>
    <lineage>
        <taxon>Eukaryota</taxon>
        <taxon>Fungi</taxon>
        <taxon>Dikarya</taxon>
        <taxon>Basidiomycota</taxon>
        <taxon>Agaricomycotina</taxon>
        <taxon>Agaricomycetes</taxon>
        <taxon>Agaricomycetidae</taxon>
        <taxon>Agaricales</taxon>
        <taxon>Marasmiineae</taxon>
        <taxon>Marasmiaceae</taxon>
        <taxon>Marasmius</taxon>
    </lineage>
</organism>
<feature type="compositionally biased region" description="Polar residues" evidence="1">
    <location>
        <begin position="100"/>
        <end position="111"/>
    </location>
</feature>
<keyword evidence="3" id="KW-1185">Reference proteome</keyword>
<accession>A0ABR3ENZ1</accession>
<feature type="compositionally biased region" description="Acidic residues" evidence="1">
    <location>
        <begin position="112"/>
        <end position="121"/>
    </location>
</feature>
<gene>
    <name evidence="2" type="ORF">V5O48_017447</name>
</gene>
<comment type="caution">
    <text evidence="2">The sequence shown here is derived from an EMBL/GenBank/DDBJ whole genome shotgun (WGS) entry which is preliminary data.</text>
</comment>
<sequence>MLITFQETPEEPLCTIELPDNLRSIRIASVVRLLVAWGRLQSTFVPENLRETLMQLEGEPREQSRELSRAIERLIELVEKRKRLREEMWAMLAPYLTQNDTTDTRSVSTAEGTDDSIDTVL</sequence>